<proteinExistence type="predicted"/>
<sequence>MHAKGLKAGGYSTPFTIYEEWIDLPIEGTGLTHRDICLKDEQGNLIKTYLNTYALDLSHPVAQQIVSARRHSNCF</sequence>
<dbReference type="EMBL" id="JAYERP010000001">
    <property type="protein sequence ID" value="MEA3568482.1"/>
    <property type="molecule type" value="Genomic_DNA"/>
</dbReference>
<reference evidence="1 2" key="1">
    <citation type="submission" date="2023-12" db="EMBL/GenBank/DDBJ databases">
        <title>Whole genome sequencing of Paenibacillus phoenicis isolated from the Phoenix Mars Lander spacecraft assembly facility.</title>
        <authorList>
            <person name="Garcia A."/>
            <person name="Venkateswaran K."/>
        </authorList>
    </citation>
    <scope>NUCLEOTIDE SEQUENCE [LARGE SCALE GENOMIC DNA]</scope>
    <source>
        <strain evidence="1 2">3PO2SA</strain>
    </source>
</reference>
<dbReference type="Proteomes" id="UP001292216">
    <property type="component" value="Unassembled WGS sequence"/>
</dbReference>
<accession>A0ABU5PFB0</accession>
<keyword evidence="2" id="KW-1185">Reference proteome</keyword>
<evidence type="ECO:0000313" key="2">
    <source>
        <dbReference type="Proteomes" id="UP001292216"/>
    </source>
</evidence>
<organism evidence="1 2">
    <name type="scientific">Paenibacillus phoenicis</name>
    <dbReference type="NCBI Taxonomy" id="554117"/>
    <lineage>
        <taxon>Bacteria</taxon>
        <taxon>Bacillati</taxon>
        <taxon>Bacillota</taxon>
        <taxon>Bacilli</taxon>
        <taxon>Bacillales</taxon>
        <taxon>Paenibacillaceae</taxon>
        <taxon>Paenibacillus</taxon>
    </lineage>
</organism>
<dbReference type="RefSeq" id="WP_323075880.1">
    <property type="nucleotide sequence ID" value="NZ_CBCSKM010000032.1"/>
</dbReference>
<protein>
    <submittedName>
        <fullName evidence="1">Uncharacterized protein</fullName>
    </submittedName>
</protein>
<name>A0ABU5PFB0_9BACL</name>
<evidence type="ECO:0000313" key="1">
    <source>
        <dbReference type="EMBL" id="MEA3568482.1"/>
    </source>
</evidence>
<comment type="caution">
    <text evidence="1">The sequence shown here is derived from an EMBL/GenBank/DDBJ whole genome shotgun (WGS) entry which is preliminary data.</text>
</comment>
<gene>
    <name evidence="1" type="ORF">U9M73_00515</name>
</gene>